<dbReference type="AlphaFoldDB" id="A0ABD5V5C3"/>
<dbReference type="GO" id="GO:0005886">
    <property type="term" value="C:plasma membrane"/>
    <property type="evidence" value="ECO:0007669"/>
    <property type="project" value="UniProtKB-SubCell"/>
</dbReference>
<dbReference type="Proteomes" id="UP001596312">
    <property type="component" value="Unassembled WGS sequence"/>
</dbReference>
<comment type="subcellular location">
    <subcellularLocation>
        <location evidence="1">Cell membrane</location>
        <topology evidence="1">Multi-pass membrane protein</topology>
    </subcellularLocation>
</comment>
<keyword evidence="2" id="KW-1003">Cell membrane</keyword>
<feature type="transmembrane region" description="Helical" evidence="6">
    <location>
        <begin position="12"/>
        <end position="33"/>
    </location>
</feature>
<evidence type="ECO:0000259" key="7">
    <source>
        <dbReference type="Pfam" id="PF09335"/>
    </source>
</evidence>
<sequence>MLDPVVDAAFSLLVVVGLPALFVFFLLKGALVGKFLPTSLFLPGYVFAVSPSGAGLVAIVVVSTVGYAAGQLLVYYGARRNGVSFLRSAPRIRLSEARLRRSEELFDRYGGPAIFVTNMIPYLGGLALIPAGIASYHLRGVLVYALSSTLIYHAALVAAAAGVVDLLL</sequence>
<keyword evidence="4 6" id="KW-1133">Transmembrane helix</keyword>
<proteinExistence type="predicted"/>
<evidence type="ECO:0000256" key="4">
    <source>
        <dbReference type="ARBA" id="ARBA00022989"/>
    </source>
</evidence>
<protein>
    <submittedName>
        <fullName evidence="8">DedA family protein</fullName>
    </submittedName>
</protein>
<keyword evidence="5 6" id="KW-0472">Membrane</keyword>
<dbReference type="RefSeq" id="WP_340602843.1">
    <property type="nucleotide sequence ID" value="NZ_JBBMXV010000001.1"/>
</dbReference>
<dbReference type="PANTHER" id="PTHR42709:SF6">
    <property type="entry name" value="UNDECAPRENYL PHOSPHATE TRANSPORTER A"/>
    <property type="match status" value="1"/>
</dbReference>
<keyword evidence="3 6" id="KW-0812">Transmembrane</keyword>
<dbReference type="EMBL" id="JBHSXQ010000001">
    <property type="protein sequence ID" value="MFC6904335.1"/>
    <property type="molecule type" value="Genomic_DNA"/>
</dbReference>
<gene>
    <name evidence="8" type="ORF">ACFQGH_03890</name>
</gene>
<reference evidence="8 9" key="1">
    <citation type="journal article" date="2019" name="Int. J. Syst. Evol. Microbiol.">
        <title>The Global Catalogue of Microorganisms (GCM) 10K type strain sequencing project: providing services to taxonomists for standard genome sequencing and annotation.</title>
        <authorList>
            <consortium name="The Broad Institute Genomics Platform"/>
            <consortium name="The Broad Institute Genome Sequencing Center for Infectious Disease"/>
            <person name="Wu L."/>
            <person name="Ma J."/>
        </authorList>
    </citation>
    <scope>NUCLEOTIDE SEQUENCE [LARGE SCALE GENOMIC DNA]</scope>
    <source>
        <strain evidence="8 9">CGMCC 1.3240</strain>
    </source>
</reference>
<comment type="caution">
    <text evidence="8">The sequence shown here is derived from an EMBL/GenBank/DDBJ whole genome shotgun (WGS) entry which is preliminary data.</text>
</comment>
<organism evidence="8 9">
    <name type="scientific">Halalkalicoccus tibetensis</name>
    <dbReference type="NCBI Taxonomy" id="175632"/>
    <lineage>
        <taxon>Archaea</taxon>
        <taxon>Methanobacteriati</taxon>
        <taxon>Methanobacteriota</taxon>
        <taxon>Stenosarchaea group</taxon>
        <taxon>Halobacteria</taxon>
        <taxon>Halobacteriales</taxon>
        <taxon>Halococcaceae</taxon>
        <taxon>Halalkalicoccus</taxon>
    </lineage>
</organism>
<dbReference type="InterPro" id="IPR032816">
    <property type="entry name" value="VTT_dom"/>
</dbReference>
<feature type="transmembrane region" description="Helical" evidence="6">
    <location>
        <begin position="45"/>
        <end position="69"/>
    </location>
</feature>
<evidence type="ECO:0000256" key="6">
    <source>
        <dbReference type="SAM" id="Phobius"/>
    </source>
</evidence>
<evidence type="ECO:0000256" key="3">
    <source>
        <dbReference type="ARBA" id="ARBA00022692"/>
    </source>
</evidence>
<evidence type="ECO:0000313" key="8">
    <source>
        <dbReference type="EMBL" id="MFC6904335.1"/>
    </source>
</evidence>
<feature type="domain" description="VTT" evidence="7">
    <location>
        <begin position="43"/>
        <end position="151"/>
    </location>
</feature>
<evidence type="ECO:0000313" key="9">
    <source>
        <dbReference type="Proteomes" id="UP001596312"/>
    </source>
</evidence>
<feature type="transmembrane region" description="Helical" evidence="6">
    <location>
        <begin position="109"/>
        <end position="129"/>
    </location>
</feature>
<dbReference type="Pfam" id="PF09335">
    <property type="entry name" value="VTT_dom"/>
    <property type="match status" value="1"/>
</dbReference>
<dbReference type="InterPro" id="IPR051311">
    <property type="entry name" value="DedA_domain"/>
</dbReference>
<name>A0ABD5V5C3_9EURY</name>
<feature type="transmembrane region" description="Helical" evidence="6">
    <location>
        <begin position="141"/>
        <end position="164"/>
    </location>
</feature>
<keyword evidence="9" id="KW-1185">Reference proteome</keyword>
<evidence type="ECO:0000256" key="1">
    <source>
        <dbReference type="ARBA" id="ARBA00004651"/>
    </source>
</evidence>
<evidence type="ECO:0000256" key="5">
    <source>
        <dbReference type="ARBA" id="ARBA00023136"/>
    </source>
</evidence>
<dbReference type="PANTHER" id="PTHR42709">
    <property type="entry name" value="ALKALINE PHOSPHATASE LIKE PROTEIN"/>
    <property type="match status" value="1"/>
</dbReference>
<evidence type="ECO:0000256" key="2">
    <source>
        <dbReference type="ARBA" id="ARBA00022475"/>
    </source>
</evidence>
<accession>A0ABD5V5C3</accession>